<dbReference type="Proteomes" id="UP000308768">
    <property type="component" value="Unassembled WGS sequence"/>
</dbReference>
<dbReference type="InterPro" id="IPR003439">
    <property type="entry name" value="ABC_transporter-like_ATP-bd"/>
</dbReference>
<evidence type="ECO:0000256" key="9">
    <source>
        <dbReference type="SAM" id="MobiDB-lite"/>
    </source>
</evidence>
<evidence type="ECO:0000256" key="6">
    <source>
        <dbReference type="ARBA" id="ARBA00022989"/>
    </source>
</evidence>
<feature type="domain" description="ABC transporter" evidence="11">
    <location>
        <begin position="193"/>
        <end position="427"/>
    </location>
</feature>
<dbReference type="OrthoDB" id="6500128at2759"/>
<evidence type="ECO:0000256" key="1">
    <source>
        <dbReference type="ARBA" id="ARBA00004141"/>
    </source>
</evidence>
<keyword evidence="13" id="KW-1185">Reference proteome</keyword>
<name>A0A4U0XPN5_9PEZI</name>
<dbReference type="Pfam" id="PF00005">
    <property type="entry name" value="ABC_tran"/>
    <property type="match status" value="1"/>
</dbReference>
<dbReference type="GO" id="GO:0005524">
    <property type="term" value="F:ATP binding"/>
    <property type="evidence" value="ECO:0007669"/>
    <property type="project" value="UniProtKB-KW"/>
</dbReference>
<comment type="subcellular location">
    <subcellularLocation>
        <location evidence="1">Membrane</location>
        <topology evidence="1">Multi-pass membrane protein</topology>
    </subcellularLocation>
</comment>
<keyword evidence="7 10" id="KW-0472">Membrane</keyword>
<dbReference type="GO" id="GO:0016887">
    <property type="term" value="F:ATP hydrolysis activity"/>
    <property type="evidence" value="ECO:0007669"/>
    <property type="project" value="InterPro"/>
</dbReference>
<keyword evidence="5" id="KW-0067">ATP-binding</keyword>
<protein>
    <recommendedName>
        <fullName evidence="11">ABC transporter domain-containing protein</fullName>
    </recommendedName>
</protein>
<keyword evidence="2" id="KW-0813">Transport</keyword>
<dbReference type="FunFam" id="3.40.50.300:FF:000287">
    <property type="entry name" value="Multidrug ABC transporter ATP-binding protein"/>
    <property type="match status" value="1"/>
</dbReference>
<dbReference type="Gene3D" id="1.20.1560.10">
    <property type="entry name" value="ABC transporter type 1, transmembrane domain"/>
    <property type="match status" value="1"/>
</dbReference>
<keyword evidence="6 10" id="KW-1133">Transmembrane helix</keyword>
<dbReference type="PROSITE" id="PS00211">
    <property type="entry name" value="ABC_TRANSPORTER_1"/>
    <property type="match status" value="1"/>
</dbReference>
<feature type="compositionally biased region" description="Acidic residues" evidence="9">
    <location>
        <begin position="51"/>
        <end position="62"/>
    </location>
</feature>
<dbReference type="SMART" id="SM00382">
    <property type="entry name" value="AAA"/>
    <property type="match status" value="1"/>
</dbReference>
<accession>A0A4U0XPN5</accession>
<dbReference type="InterPro" id="IPR003593">
    <property type="entry name" value="AAA+_ATPase"/>
</dbReference>
<evidence type="ECO:0000256" key="2">
    <source>
        <dbReference type="ARBA" id="ARBA00022448"/>
    </source>
</evidence>
<dbReference type="PANTHER" id="PTHR24221:SF503">
    <property type="entry name" value="MITOCHONDRIAL POTASSIUM CHANNEL ATP-BINDING SUBUNIT"/>
    <property type="match status" value="1"/>
</dbReference>
<organism evidence="12 13">
    <name type="scientific">Cryomyces minteri</name>
    <dbReference type="NCBI Taxonomy" id="331657"/>
    <lineage>
        <taxon>Eukaryota</taxon>
        <taxon>Fungi</taxon>
        <taxon>Dikarya</taxon>
        <taxon>Ascomycota</taxon>
        <taxon>Pezizomycotina</taxon>
        <taxon>Dothideomycetes</taxon>
        <taxon>Dothideomycetes incertae sedis</taxon>
        <taxon>Cryomyces</taxon>
    </lineage>
</organism>
<feature type="region of interest" description="Disordered" evidence="9">
    <location>
        <begin position="1"/>
        <end position="68"/>
    </location>
</feature>
<dbReference type="GO" id="GO:0016020">
    <property type="term" value="C:membrane"/>
    <property type="evidence" value="ECO:0007669"/>
    <property type="project" value="UniProtKB-SubCell"/>
</dbReference>
<dbReference type="PANTHER" id="PTHR24221">
    <property type="entry name" value="ATP-BINDING CASSETTE SUB-FAMILY B"/>
    <property type="match status" value="1"/>
</dbReference>
<comment type="caution">
    <text evidence="12">The sequence shown here is derived from an EMBL/GenBank/DDBJ whole genome shotgun (WGS) entry which is preliminary data.</text>
</comment>
<comment type="similarity">
    <text evidence="8">Belongs to the ABC transporter superfamily. ABCB family. Heavy Metal importer (TC 3.A.1.210) subfamily.</text>
</comment>
<feature type="transmembrane region" description="Helical" evidence="10">
    <location>
        <begin position="77"/>
        <end position="99"/>
    </location>
</feature>
<evidence type="ECO:0000313" key="12">
    <source>
        <dbReference type="EMBL" id="TKA77403.1"/>
    </source>
</evidence>
<gene>
    <name evidence="12" type="ORF">B0A49_04750</name>
</gene>
<dbReference type="InterPro" id="IPR027417">
    <property type="entry name" value="P-loop_NTPase"/>
</dbReference>
<dbReference type="Gene3D" id="3.40.50.300">
    <property type="entry name" value="P-loop containing nucleotide triphosphate hydrolases"/>
    <property type="match status" value="1"/>
</dbReference>
<evidence type="ECO:0000256" key="3">
    <source>
        <dbReference type="ARBA" id="ARBA00022692"/>
    </source>
</evidence>
<dbReference type="SUPFAM" id="SSF90123">
    <property type="entry name" value="ABC transporter transmembrane region"/>
    <property type="match status" value="1"/>
</dbReference>
<evidence type="ECO:0000256" key="7">
    <source>
        <dbReference type="ARBA" id="ARBA00023136"/>
    </source>
</evidence>
<keyword evidence="3 10" id="KW-0812">Transmembrane</keyword>
<keyword evidence="4" id="KW-0547">Nucleotide-binding</keyword>
<evidence type="ECO:0000256" key="4">
    <source>
        <dbReference type="ARBA" id="ARBA00022741"/>
    </source>
</evidence>
<evidence type="ECO:0000256" key="10">
    <source>
        <dbReference type="SAM" id="Phobius"/>
    </source>
</evidence>
<dbReference type="GO" id="GO:0042626">
    <property type="term" value="F:ATPase-coupled transmembrane transporter activity"/>
    <property type="evidence" value="ECO:0007669"/>
    <property type="project" value="TreeGrafter"/>
</dbReference>
<dbReference type="STRING" id="331657.A0A4U0XPN5"/>
<reference evidence="12 13" key="1">
    <citation type="submission" date="2017-03" db="EMBL/GenBank/DDBJ databases">
        <title>Genomes of endolithic fungi from Antarctica.</title>
        <authorList>
            <person name="Coleine C."/>
            <person name="Masonjones S."/>
            <person name="Stajich J.E."/>
        </authorList>
    </citation>
    <scope>NUCLEOTIDE SEQUENCE [LARGE SCALE GENOMIC DNA]</scope>
    <source>
        <strain evidence="12 13">CCFEE 5187</strain>
    </source>
</reference>
<sequence>MSFRDRQNVSELDEENQPLLAEHTSASRADASGASYGSVTGANPVVSKTDNEDEDNLEDEEDKEVKQQQRRIPYKEFGLFVLYTWLGSSAGLAMVQSLVNIPIEQYSYRAITAASFNHVMSLHMDYHNNKDSGELIKSIDQGRTLNELLDLVVFDTAPIVIDLFIAFTYIYYLFDAVFDKKGALPLRISGGKVQFSDACFSYDPRKPTLVDVSFTAEAGQTVALVGETGGGKSTILKLLFRFYNATEGSIKIDGQDLRDVTLSSLRDAFGVVPQDPSLFNMSIMENVRYARLEATDDEVKEACENAAIHDKIMTFPDGYMSKVGERGVKLSGGELQRVSIARAMIRRPHIVLLDEATSMIDTDTEAQIQEAFSRLSAGRTTFIIAHRLATIMDADLILVVNDGRIIERGTHQELFALNGKYVSLWSKQTSNKSGSEDTDSPKGSGEEVPLVDLTVNTGITPTSARNDGLDVDQLNRVNADETAVEENTLNDNVT</sequence>
<feature type="region of interest" description="Disordered" evidence="9">
    <location>
        <begin position="428"/>
        <end position="449"/>
    </location>
</feature>
<dbReference type="InterPro" id="IPR039421">
    <property type="entry name" value="Type_1_exporter"/>
</dbReference>
<dbReference type="InterPro" id="IPR017871">
    <property type="entry name" value="ABC_transporter-like_CS"/>
</dbReference>
<dbReference type="PROSITE" id="PS50893">
    <property type="entry name" value="ABC_TRANSPORTER_2"/>
    <property type="match status" value="1"/>
</dbReference>
<dbReference type="EMBL" id="NAJN01000190">
    <property type="protein sequence ID" value="TKA77403.1"/>
    <property type="molecule type" value="Genomic_DNA"/>
</dbReference>
<dbReference type="InterPro" id="IPR036640">
    <property type="entry name" value="ABC1_TM_sf"/>
</dbReference>
<evidence type="ECO:0000313" key="13">
    <source>
        <dbReference type="Proteomes" id="UP000308768"/>
    </source>
</evidence>
<dbReference type="AlphaFoldDB" id="A0A4U0XPN5"/>
<dbReference type="SUPFAM" id="SSF52540">
    <property type="entry name" value="P-loop containing nucleoside triphosphate hydrolases"/>
    <property type="match status" value="1"/>
</dbReference>
<evidence type="ECO:0000256" key="8">
    <source>
        <dbReference type="ARBA" id="ARBA00024363"/>
    </source>
</evidence>
<evidence type="ECO:0000259" key="11">
    <source>
        <dbReference type="PROSITE" id="PS50893"/>
    </source>
</evidence>
<feature type="transmembrane region" description="Helical" evidence="10">
    <location>
        <begin position="151"/>
        <end position="174"/>
    </location>
</feature>
<proteinExistence type="inferred from homology"/>
<evidence type="ECO:0000256" key="5">
    <source>
        <dbReference type="ARBA" id="ARBA00022840"/>
    </source>
</evidence>